<dbReference type="GO" id="GO:0016787">
    <property type="term" value="F:hydrolase activity"/>
    <property type="evidence" value="ECO:0007669"/>
    <property type="project" value="UniProtKB-KW"/>
</dbReference>
<evidence type="ECO:0000259" key="3">
    <source>
        <dbReference type="Pfam" id="PF02896"/>
    </source>
</evidence>
<organism evidence="4 5">
    <name type="scientific">Paenibacillus apis</name>
    <dbReference type="NCBI Taxonomy" id="1792174"/>
    <lineage>
        <taxon>Bacteria</taxon>
        <taxon>Bacillati</taxon>
        <taxon>Bacillota</taxon>
        <taxon>Bacilli</taxon>
        <taxon>Bacillales</taxon>
        <taxon>Paenibacillaceae</taxon>
        <taxon>Paenibacillus</taxon>
    </lineage>
</organism>
<comment type="caution">
    <text evidence="4">The sequence shown here is derived from an EMBL/GenBank/DDBJ whole genome shotgun (WGS) entry which is preliminary data.</text>
</comment>
<dbReference type="SUPFAM" id="SSF51621">
    <property type="entry name" value="Phosphoenolpyruvate/pyruvate domain"/>
    <property type="match status" value="1"/>
</dbReference>
<evidence type="ECO:0000256" key="1">
    <source>
        <dbReference type="ARBA" id="ARBA00005336"/>
    </source>
</evidence>
<reference evidence="4" key="1">
    <citation type="submission" date="2021-03" db="EMBL/GenBank/DDBJ databases">
        <title>Antimicrobial resistance genes in bacteria isolated from Japanese honey, and their potential for conferring macrolide and lincosamide resistance in the American foulbrood pathogen Paenibacillus larvae.</title>
        <authorList>
            <person name="Okamoto M."/>
            <person name="Kumagai M."/>
            <person name="Kanamori H."/>
            <person name="Takamatsu D."/>
        </authorList>
    </citation>
    <scope>NUCLEOTIDE SEQUENCE</scope>
    <source>
        <strain evidence="4">J41TS4</strain>
    </source>
</reference>
<keyword evidence="2" id="KW-0378">Hydrolase</keyword>
<dbReference type="InterPro" id="IPR000121">
    <property type="entry name" value="PEP_util_C"/>
</dbReference>
<dbReference type="InterPro" id="IPR015813">
    <property type="entry name" value="Pyrv/PenolPyrv_kinase-like_dom"/>
</dbReference>
<sequence>MQFRSSFGHGLSYTTFAYSDLKHDAHVQPDGELAVSFKVRNTGELRGDEGVQTYIRDCFSSIGTNDLIQYMMAANRMNERVS</sequence>
<evidence type="ECO:0000313" key="5">
    <source>
        <dbReference type="Proteomes" id="UP000678895"/>
    </source>
</evidence>
<evidence type="ECO:0000256" key="2">
    <source>
        <dbReference type="ARBA" id="ARBA00022801"/>
    </source>
</evidence>
<dbReference type="AlphaFoldDB" id="A0A919XZF7"/>
<dbReference type="PANTHER" id="PTHR42715">
    <property type="entry name" value="BETA-GLUCOSIDASE"/>
    <property type="match status" value="1"/>
</dbReference>
<dbReference type="RefSeq" id="WP_301624852.1">
    <property type="nucleotide sequence ID" value="NZ_BORS01000002.1"/>
</dbReference>
<proteinExistence type="inferred from homology"/>
<feature type="domain" description="PEP-utilising enzyme C-terminal" evidence="3">
    <location>
        <begin position="59"/>
        <end position="82"/>
    </location>
</feature>
<accession>A0A919XZF7</accession>
<dbReference type="InterPro" id="IPR050288">
    <property type="entry name" value="Cellulose_deg_GH3"/>
</dbReference>
<comment type="similarity">
    <text evidence="1">Belongs to the glycosyl hydrolase 3 family.</text>
</comment>
<keyword evidence="5" id="KW-1185">Reference proteome</keyword>
<protein>
    <recommendedName>
        <fullName evidence="3">PEP-utilising enzyme C-terminal domain-containing protein</fullName>
    </recommendedName>
</protein>
<dbReference type="Gene3D" id="2.60.40.10">
    <property type="entry name" value="Immunoglobulins"/>
    <property type="match status" value="1"/>
</dbReference>
<dbReference type="EMBL" id="BORS01000002">
    <property type="protein sequence ID" value="GIO40904.1"/>
    <property type="molecule type" value="Genomic_DNA"/>
</dbReference>
<dbReference type="GO" id="GO:0016772">
    <property type="term" value="F:transferase activity, transferring phosphorus-containing groups"/>
    <property type="evidence" value="ECO:0007669"/>
    <property type="project" value="InterPro"/>
</dbReference>
<evidence type="ECO:0000313" key="4">
    <source>
        <dbReference type="EMBL" id="GIO40904.1"/>
    </source>
</evidence>
<dbReference type="PANTHER" id="PTHR42715:SF10">
    <property type="entry name" value="BETA-GLUCOSIDASE"/>
    <property type="match status" value="1"/>
</dbReference>
<gene>
    <name evidence="4" type="ORF">J41TS4_06620</name>
</gene>
<name>A0A919XZF7_9BACL</name>
<dbReference type="Pfam" id="PF02896">
    <property type="entry name" value="PEP-utilizers_C"/>
    <property type="match status" value="1"/>
</dbReference>
<dbReference type="Proteomes" id="UP000678895">
    <property type="component" value="Unassembled WGS sequence"/>
</dbReference>
<dbReference type="PRINTS" id="PR01736">
    <property type="entry name" value="PHPHTRNFRASE"/>
</dbReference>
<dbReference type="InterPro" id="IPR013783">
    <property type="entry name" value="Ig-like_fold"/>
</dbReference>